<dbReference type="Proteomes" id="UP000641646">
    <property type="component" value="Unassembled WGS sequence"/>
</dbReference>
<keyword evidence="4" id="KW-1133">Transmembrane helix</keyword>
<dbReference type="InterPro" id="IPR027417">
    <property type="entry name" value="P-loop_NTPase"/>
</dbReference>
<keyword evidence="4" id="KW-0812">Transmembrane</keyword>
<sequence>MASPIVKRYLIAFDQHKWKGVAACILIMGGAGFVALQPAPPKQYEAQGLLSYTQPPVIISKTGSDIQQQAQGINVDALANDDVKATAAKQANANPKLVRKNVRVRPPRPAAKGQPPPPPIVTVSYTDEDGKKAADVVNSIMVGMVERSRLINTSRLRAIKEELTKRLPQVEQELRLAEGKLQKFTKVEGPILLAAENGSLIQGITGSQNQQRQIQFELQGIEAQIRSLQQRLGLTPDQAYASSALSADPIIANLRVQIYQIESQLAILSKDLRPVHPNIIALRKQQKAYEEQLRARAAEVIGGNGIAAPLQSGAKIRQDSSLDPARQALAQQLVTLKTQQEALVQQFQAILLQEQKLRREYATIPDKQLELSQLQQEYQLRQSLFSKMQAALVDAQAAEAETVSSLTAVKPAEVSEVVQPGQNPMMTIAIGALAGLAVGGGLIFLLGSMGGILQTMEDIRGLLTQQEVQLLGIVPYILVFDPDREGIPVLVTPDSPYLEVYERIRSSLRRTSDKPVKVLTLSSTIDQEGKSVTAYNLAIASARAGKRTLLIEADLRSPSLSKAVKVAPDPDAFIEPLRYYGTWSECVRLVPEVENLYLVPSPGPLRQPAAIIESSEFRRLIEDMRGRFDLVIIDTPALSICNDALLLEPLTDGMVLVARPGYTGESMLTEAIEQLGESEDLQLLGAIVNGADIPLPMPSVSIEPQDSLTAEAENLQSRQTKDSKKVKAKK</sequence>
<keyword evidence="5" id="KW-0808">Transferase</keyword>
<dbReference type="PANTHER" id="PTHR32309:SF31">
    <property type="entry name" value="CAPSULAR EXOPOLYSACCHARIDE FAMILY"/>
    <property type="match status" value="1"/>
</dbReference>
<comment type="caution">
    <text evidence="5">The sequence shown here is derived from an EMBL/GenBank/DDBJ whole genome shotgun (WGS) entry which is preliminary data.</text>
</comment>
<evidence type="ECO:0000256" key="2">
    <source>
        <dbReference type="ARBA" id="ARBA00022840"/>
    </source>
</evidence>
<dbReference type="CDD" id="cd05387">
    <property type="entry name" value="BY-kinase"/>
    <property type="match status" value="1"/>
</dbReference>
<accession>A0A926ZMC1</accession>
<keyword evidence="6" id="KW-1185">Reference proteome</keyword>
<reference evidence="5" key="1">
    <citation type="journal article" date="2015" name="ISME J.">
        <title>Draft Genome Sequence of Streptomyces incarnatus NRRL8089, which Produces the Nucleoside Antibiotic Sinefungin.</title>
        <authorList>
            <person name="Oshima K."/>
            <person name="Hattori M."/>
            <person name="Shimizu H."/>
            <person name="Fukuda K."/>
            <person name="Nemoto M."/>
            <person name="Inagaki K."/>
            <person name="Tamura T."/>
        </authorList>
    </citation>
    <scope>NUCLEOTIDE SEQUENCE</scope>
    <source>
        <strain evidence="5">FACHB-1375</strain>
    </source>
</reference>
<evidence type="ECO:0000256" key="4">
    <source>
        <dbReference type="SAM" id="Phobius"/>
    </source>
</evidence>
<feature type="transmembrane region" description="Helical" evidence="4">
    <location>
        <begin position="20"/>
        <end position="39"/>
    </location>
</feature>
<evidence type="ECO:0000313" key="6">
    <source>
        <dbReference type="Proteomes" id="UP000641646"/>
    </source>
</evidence>
<dbReference type="InterPro" id="IPR050445">
    <property type="entry name" value="Bact_polysacc_biosynth/exp"/>
</dbReference>
<organism evidence="5 6">
    <name type="scientific">Aerosakkonema funiforme FACHB-1375</name>
    <dbReference type="NCBI Taxonomy" id="2949571"/>
    <lineage>
        <taxon>Bacteria</taxon>
        <taxon>Bacillati</taxon>
        <taxon>Cyanobacteriota</taxon>
        <taxon>Cyanophyceae</taxon>
        <taxon>Oscillatoriophycideae</taxon>
        <taxon>Aerosakkonematales</taxon>
        <taxon>Aerosakkonemataceae</taxon>
        <taxon>Aerosakkonema</taxon>
    </lineage>
</organism>
<keyword evidence="2" id="KW-0067">ATP-binding</keyword>
<dbReference type="AlphaFoldDB" id="A0A926ZMC1"/>
<dbReference type="InterPro" id="IPR005702">
    <property type="entry name" value="Wzc-like_C"/>
</dbReference>
<feature type="compositionally biased region" description="Polar residues" evidence="3">
    <location>
        <begin position="707"/>
        <end position="718"/>
    </location>
</feature>
<evidence type="ECO:0000256" key="3">
    <source>
        <dbReference type="SAM" id="MobiDB-lite"/>
    </source>
</evidence>
<feature type="region of interest" description="Disordered" evidence="3">
    <location>
        <begin position="707"/>
        <end position="730"/>
    </location>
</feature>
<evidence type="ECO:0000313" key="5">
    <source>
        <dbReference type="EMBL" id="MBD2185946.1"/>
    </source>
</evidence>
<dbReference type="EMBL" id="JACJPW010000153">
    <property type="protein sequence ID" value="MBD2185946.1"/>
    <property type="molecule type" value="Genomic_DNA"/>
</dbReference>
<proteinExistence type="predicted"/>
<feature type="transmembrane region" description="Helical" evidence="4">
    <location>
        <begin position="425"/>
        <end position="446"/>
    </location>
</feature>
<dbReference type="GO" id="GO:0004715">
    <property type="term" value="F:non-membrane spanning protein tyrosine kinase activity"/>
    <property type="evidence" value="ECO:0007669"/>
    <property type="project" value="UniProtKB-EC"/>
</dbReference>
<gene>
    <name evidence="5" type="ORF">H6G03_33630</name>
</gene>
<keyword evidence="1" id="KW-0547">Nucleotide-binding</keyword>
<dbReference type="NCBIfam" id="TIGR01007">
    <property type="entry name" value="eps_fam"/>
    <property type="match status" value="1"/>
</dbReference>
<feature type="compositionally biased region" description="Basic and acidic residues" evidence="3">
    <location>
        <begin position="719"/>
        <end position="730"/>
    </location>
</feature>
<dbReference type="GO" id="GO:0005524">
    <property type="term" value="F:ATP binding"/>
    <property type="evidence" value="ECO:0007669"/>
    <property type="project" value="UniProtKB-KW"/>
</dbReference>
<protein>
    <submittedName>
        <fullName evidence="5">Polysaccharide biosynthesis tyrosine autokinase</fullName>
        <ecNumber evidence="5">2.7.10.2</ecNumber>
    </submittedName>
</protein>
<reference evidence="5" key="2">
    <citation type="submission" date="2020-08" db="EMBL/GenBank/DDBJ databases">
        <authorList>
            <person name="Chen M."/>
            <person name="Teng W."/>
            <person name="Zhao L."/>
            <person name="Hu C."/>
            <person name="Zhou Y."/>
            <person name="Han B."/>
            <person name="Song L."/>
            <person name="Shu W."/>
        </authorList>
    </citation>
    <scope>NUCLEOTIDE SEQUENCE</scope>
    <source>
        <strain evidence="5">FACHB-1375</strain>
    </source>
</reference>
<keyword evidence="4" id="KW-0472">Membrane</keyword>
<dbReference type="EC" id="2.7.10.2" evidence="5"/>
<dbReference type="PANTHER" id="PTHR32309">
    <property type="entry name" value="TYROSINE-PROTEIN KINASE"/>
    <property type="match status" value="1"/>
</dbReference>
<dbReference type="Gene3D" id="3.40.50.300">
    <property type="entry name" value="P-loop containing nucleotide triphosphate hydrolases"/>
    <property type="match status" value="1"/>
</dbReference>
<dbReference type="RefSeq" id="WP_190474773.1">
    <property type="nucleotide sequence ID" value="NZ_JACJPW010000153.1"/>
</dbReference>
<name>A0A926ZMC1_9CYAN</name>
<dbReference type="SUPFAM" id="SSF52540">
    <property type="entry name" value="P-loop containing nucleoside triphosphate hydrolases"/>
    <property type="match status" value="1"/>
</dbReference>
<evidence type="ECO:0000256" key="1">
    <source>
        <dbReference type="ARBA" id="ARBA00022741"/>
    </source>
</evidence>